<dbReference type="PROSITE" id="PS00688">
    <property type="entry name" value="SIGMA54_INTERACT_3"/>
    <property type="match status" value="1"/>
</dbReference>
<dbReference type="InterPro" id="IPR003018">
    <property type="entry name" value="GAF"/>
</dbReference>
<dbReference type="InterPro" id="IPR009057">
    <property type="entry name" value="Homeodomain-like_sf"/>
</dbReference>
<dbReference type="InterPro" id="IPR003593">
    <property type="entry name" value="AAA+_ATPase"/>
</dbReference>
<keyword evidence="2" id="KW-0067">ATP-binding</keyword>
<comment type="caution">
    <text evidence="8">The sequence shown here is derived from an EMBL/GenBank/DDBJ whole genome shotgun (WGS) entry which is preliminary data.</text>
</comment>
<dbReference type="Gene3D" id="1.10.10.60">
    <property type="entry name" value="Homeodomain-like"/>
    <property type="match status" value="1"/>
</dbReference>
<keyword evidence="4" id="KW-0238">DNA-binding</keyword>
<evidence type="ECO:0000256" key="3">
    <source>
        <dbReference type="ARBA" id="ARBA00023015"/>
    </source>
</evidence>
<dbReference type="PANTHER" id="PTHR32071">
    <property type="entry name" value="TRANSCRIPTIONAL REGULATORY PROTEIN"/>
    <property type="match status" value="1"/>
</dbReference>
<dbReference type="InterPro" id="IPR002078">
    <property type="entry name" value="Sigma_54_int"/>
</dbReference>
<keyword evidence="5" id="KW-0804">Transcription</keyword>
<dbReference type="PANTHER" id="PTHR32071:SF117">
    <property type="entry name" value="PTS-DEPENDENT DIHYDROXYACETONE KINASE OPERON REGULATORY PROTEIN-RELATED"/>
    <property type="match status" value="1"/>
</dbReference>
<dbReference type="PROSITE" id="PS50045">
    <property type="entry name" value="SIGMA54_INTERACT_4"/>
    <property type="match status" value="1"/>
</dbReference>
<organism evidence="8 9">
    <name type="scientific">Candidatus Spyradenecus faecavium</name>
    <dbReference type="NCBI Taxonomy" id="2840947"/>
    <lineage>
        <taxon>Bacteria</taxon>
        <taxon>Pseudomonadati</taxon>
        <taxon>Lentisphaerota</taxon>
        <taxon>Lentisphaeria</taxon>
        <taxon>Lentisphaerales</taxon>
        <taxon>Lentisphaeraceae</taxon>
        <taxon>Lentisphaeraceae incertae sedis</taxon>
        <taxon>Candidatus Spyradenecus</taxon>
    </lineage>
</organism>
<dbReference type="Pfam" id="PF02954">
    <property type="entry name" value="HTH_8"/>
    <property type="match status" value="1"/>
</dbReference>
<protein>
    <submittedName>
        <fullName evidence="8">Sigma 54-interacting transcriptional regulator</fullName>
    </submittedName>
</protein>
<feature type="region of interest" description="Disordered" evidence="6">
    <location>
        <begin position="506"/>
        <end position="539"/>
    </location>
</feature>
<dbReference type="GO" id="GO:0043565">
    <property type="term" value="F:sequence-specific DNA binding"/>
    <property type="evidence" value="ECO:0007669"/>
    <property type="project" value="InterPro"/>
</dbReference>
<dbReference type="CDD" id="cd00009">
    <property type="entry name" value="AAA"/>
    <property type="match status" value="1"/>
</dbReference>
<dbReference type="InterPro" id="IPR025944">
    <property type="entry name" value="Sigma_54_int_dom_CS"/>
</dbReference>
<evidence type="ECO:0000256" key="5">
    <source>
        <dbReference type="ARBA" id="ARBA00023163"/>
    </source>
</evidence>
<evidence type="ECO:0000313" key="8">
    <source>
        <dbReference type="EMBL" id="HIV08677.1"/>
    </source>
</evidence>
<dbReference type="GO" id="GO:0005524">
    <property type="term" value="F:ATP binding"/>
    <property type="evidence" value="ECO:0007669"/>
    <property type="project" value="UniProtKB-KW"/>
</dbReference>
<dbReference type="FunFam" id="3.40.50.300:FF:000006">
    <property type="entry name" value="DNA-binding transcriptional regulator NtrC"/>
    <property type="match status" value="1"/>
</dbReference>
<dbReference type="Gene3D" id="3.30.450.40">
    <property type="match status" value="1"/>
</dbReference>
<keyword evidence="3" id="KW-0805">Transcription regulation</keyword>
<dbReference type="Pfam" id="PF13185">
    <property type="entry name" value="GAF_2"/>
    <property type="match status" value="1"/>
</dbReference>
<name>A0A9D1NLL8_9BACT</name>
<dbReference type="EMBL" id="DVOR01000034">
    <property type="protein sequence ID" value="HIV08677.1"/>
    <property type="molecule type" value="Genomic_DNA"/>
</dbReference>
<dbReference type="SUPFAM" id="SSF52540">
    <property type="entry name" value="P-loop containing nucleoside triphosphate hydrolases"/>
    <property type="match status" value="1"/>
</dbReference>
<proteinExistence type="predicted"/>
<dbReference type="Pfam" id="PF25601">
    <property type="entry name" value="AAA_lid_14"/>
    <property type="match status" value="1"/>
</dbReference>
<dbReference type="AlphaFoldDB" id="A0A9D1NLL8"/>
<reference evidence="8" key="1">
    <citation type="submission" date="2020-10" db="EMBL/GenBank/DDBJ databases">
        <authorList>
            <person name="Gilroy R."/>
        </authorList>
    </citation>
    <scope>NUCLEOTIDE SEQUENCE</scope>
    <source>
        <strain evidence="8">35461</strain>
    </source>
</reference>
<gene>
    <name evidence="8" type="ORF">IAC79_00990</name>
</gene>
<sequence>MEARSDFSREVAVIREISSAIVHERDPQRLLGTVLGVLNQRMGMSRGTITLLHDGTLTIEASQGLDAHARSLGRYRLGEGITGRVAETGRPEIVADVSADPRFLNRTGARAAGERVAFICVPVVLRDAVIGTLSIDRRVEPGMDLGRDAALLEIVGNLTAGAVGMLLQGQEERRALEDENRRLRDLSENPGELVGNCSAMRRVYAQIRQVAPSDATVLLRGATGTGKELVARAIVRLSGRAGKPFVALNCAALPEALVESELFGHERGAFTGATGRRIGRAEEADGGTLFLDEVGDLSPQTQVKLLRFLQERTFCRVGSNKELRADVRFIAATSRDLEALMREGRFREDLYYRLNVFPIVMPDLAARRSDIVLLAEHFMAKYAVKYRKQMTRLSTTAINMLMAYHWPGNVRELENCIERAVLTSTDGAIHGYNLPASLQTGERAGNALLPEGHPPLRVMVASYARELIVDALKRNGGNLSAAGRALGVSPRMMDYNVKRYGITPEWYRRTPAGGSPAEPTARPPRGGRRPGPGRPAKGR</sequence>
<evidence type="ECO:0000313" key="9">
    <source>
        <dbReference type="Proteomes" id="UP000886845"/>
    </source>
</evidence>
<dbReference type="PROSITE" id="PS00676">
    <property type="entry name" value="SIGMA54_INTERACT_2"/>
    <property type="match status" value="1"/>
</dbReference>
<dbReference type="GO" id="GO:0006355">
    <property type="term" value="P:regulation of DNA-templated transcription"/>
    <property type="evidence" value="ECO:0007669"/>
    <property type="project" value="InterPro"/>
</dbReference>
<dbReference type="PRINTS" id="PR01590">
    <property type="entry name" value="HTHFIS"/>
</dbReference>
<dbReference type="InterPro" id="IPR058031">
    <property type="entry name" value="AAA_lid_NorR"/>
</dbReference>
<evidence type="ECO:0000256" key="1">
    <source>
        <dbReference type="ARBA" id="ARBA00022741"/>
    </source>
</evidence>
<dbReference type="InterPro" id="IPR027417">
    <property type="entry name" value="P-loop_NTPase"/>
</dbReference>
<dbReference type="InterPro" id="IPR029016">
    <property type="entry name" value="GAF-like_dom_sf"/>
</dbReference>
<reference evidence="8" key="2">
    <citation type="journal article" date="2021" name="PeerJ">
        <title>Extensive microbial diversity within the chicken gut microbiome revealed by metagenomics and culture.</title>
        <authorList>
            <person name="Gilroy R."/>
            <person name="Ravi A."/>
            <person name="Getino M."/>
            <person name="Pursley I."/>
            <person name="Horton D.L."/>
            <person name="Alikhan N.F."/>
            <person name="Baker D."/>
            <person name="Gharbi K."/>
            <person name="Hall N."/>
            <person name="Watson M."/>
            <person name="Adriaenssens E.M."/>
            <person name="Foster-Nyarko E."/>
            <person name="Jarju S."/>
            <person name="Secka A."/>
            <person name="Antonio M."/>
            <person name="Oren A."/>
            <person name="Chaudhuri R.R."/>
            <person name="La Ragione R."/>
            <person name="Hildebrand F."/>
            <person name="Pallen M.J."/>
        </authorList>
    </citation>
    <scope>NUCLEOTIDE SEQUENCE</scope>
    <source>
        <strain evidence="8">35461</strain>
    </source>
</reference>
<accession>A0A9D1NLL8</accession>
<dbReference type="Pfam" id="PF00158">
    <property type="entry name" value="Sigma54_activat"/>
    <property type="match status" value="1"/>
</dbReference>
<dbReference type="InterPro" id="IPR025943">
    <property type="entry name" value="Sigma_54_int_dom_ATP-bd_2"/>
</dbReference>
<feature type="domain" description="Sigma-54 factor interaction" evidence="7">
    <location>
        <begin position="193"/>
        <end position="422"/>
    </location>
</feature>
<evidence type="ECO:0000256" key="4">
    <source>
        <dbReference type="ARBA" id="ARBA00023125"/>
    </source>
</evidence>
<dbReference type="SUPFAM" id="SSF46689">
    <property type="entry name" value="Homeodomain-like"/>
    <property type="match status" value="1"/>
</dbReference>
<evidence type="ECO:0000256" key="6">
    <source>
        <dbReference type="SAM" id="MobiDB-lite"/>
    </source>
</evidence>
<dbReference type="Gene3D" id="3.40.50.300">
    <property type="entry name" value="P-loop containing nucleotide triphosphate hydrolases"/>
    <property type="match status" value="1"/>
</dbReference>
<dbReference type="SMART" id="SM00065">
    <property type="entry name" value="GAF"/>
    <property type="match status" value="1"/>
</dbReference>
<keyword evidence="1" id="KW-0547">Nucleotide-binding</keyword>
<dbReference type="InterPro" id="IPR002197">
    <property type="entry name" value="HTH_Fis"/>
</dbReference>
<dbReference type="SUPFAM" id="SSF55781">
    <property type="entry name" value="GAF domain-like"/>
    <property type="match status" value="1"/>
</dbReference>
<evidence type="ECO:0000259" key="7">
    <source>
        <dbReference type="PROSITE" id="PS50045"/>
    </source>
</evidence>
<dbReference type="Proteomes" id="UP000886845">
    <property type="component" value="Unassembled WGS sequence"/>
</dbReference>
<evidence type="ECO:0000256" key="2">
    <source>
        <dbReference type="ARBA" id="ARBA00022840"/>
    </source>
</evidence>
<dbReference type="SMART" id="SM00382">
    <property type="entry name" value="AAA"/>
    <property type="match status" value="1"/>
</dbReference>
<dbReference type="Gene3D" id="1.10.8.60">
    <property type="match status" value="1"/>
</dbReference>